<evidence type="ECO:0000256" key="1">
    <source>
        <dbReference type="SAM" id="MobiDB-lite"/>
    </source>
</evidence>
<accession>A0A8H7C3M5</accession>
<protein>
    <submittedName>
        <fullName evidence="2">Uncharacterized protein</fullName>
    </submittedName>
</protein>
<feature type="region of interest" description="Disordered" evidence="1">
    <location>
        <begin position="96"/>
        <end position="244"/>
    </location>
</feature>
<dbReference type="Proteomes" id="UP000629468">
    <property type="component" value="Unassembled WGS sequence"/>
</dbReference>
<dbReference type="AlphaFoldDB" id="A0A8H7C3M5"/>
<feature type="region of interest" description="Disordered" evidence="1">
    <location>
        <begin position="329"/>
        <end position="388"/>
    </location>
</feature>
<evidence type="ECO:0000313" key="2">
    <source>
        <dbReference type="EMBL" id="KAF7761433.1"/>
    </source>
</evidence>
<feature type="region of interest" description="Disordered" evidence="1">
    <location>
        <begin position="400"/>
        <end position="454"/>
    </location>
</feature>
<comment type="caution">
    <text evidence="2">The sequence shown here is derived from an EMBL/GenBank/DDBJ whole genome shotgun (WGS) entry which is preliminary data.</text>
</comment>
<dbReference type="EMBL" id="JABXXO010000013">
    <property type="protein sequence ID" value="KAF7761433.1"/>
    <property type="molecule type" value="Genomic_DNA"/>
</dbReference>
<organism evidence="2 3">
    <name type="scientific">Agaricus bisporus var. burnettii</name>
    <dbReference type="NCBI Taxonomy" id="192524"/>
    <lineage>
        <taxon>Eukaryota</taxon>
        <taxon>Fungi</taxon>
        <taxon>Dikarya</taxon>
        <taxon>Basidiomycota</taxon>
        <taxon>Agaricomycotina</taxon>
        <taxon>Agaricomycetes</taxon>
        <taxon>Agaricomycetidae</taxon>
        <taxon>Agaricales</taxon>
        <taxon>Agaricineae</taxon>
        <taxon>Agaricaceae</taxon>
        <taxon>Agaricus</taxon>
    </lineage>
</organism>
<proteinExistence type="predicted"/>
<feature type="region of interest" description="Disordered" evidence="1">
    <location>
        <begin position="1"/>
        <end position="42"/>
    </location>
</feature>
<name>A0A8H7C3M5_AGABI</name>
<feature type="compositionally biased region" description="Basic and acidic residues" evidence="1">
    <location>
        <begin position="21"/>
        <end position="42"/>
    </location>
</feature>
<feature type="compositionally biased region" description="Polar residues" evidence="1">
    <location>
        <begin position="208"/>
        <end position="223"/>
    </location>
</feature>
<sequence>MKNDSWLVNYRSYCPDDSDSDSNHSSDGPKRHISAESRLMSELDISTRPDAAVFKPNPFSIAKMNAFTRSSRPVVAKPTQPAEKPKNTATIDTFFKKTKQNSGPQHDRNISKKPVATKKPLSTGHRARQASSPGHTSTSNRDVEKQPPKAVNLSVALCSESTDRSHSNAPGTLSKRRLQAGASVARHSPASRCASSSGGVTHIPIQVGRQQESSTPVVTPLSKQRSDLDHPPLPRVVAHTPRRGKENQIAVQYQGSRPPVLARGKRESPLPVKSSTNDRKSNSVIFKPNFEVAPASAPQAMPRSHHAPMKRLVKPAKVDSVAHITTPTVRNSPKCYEAKPDEDESWSTLPPRKKFKPSVQPKSKYKATRPFHIPGLHHDAGAMKTGMSASSSTRVITFLPTPLLPDSDERQVETEFENRSSSQSSQYHLSFDEEDTRVRYSSPPTSDPPEADCDLNIHWDVRHLEERYTKARKATEEV</sequence>
<gene>
    <name evidence="2" type="ORF">Agabi119p4_9425</name>
</gene>
<evidence type="ECO:0000313" key="3">
    <source>
        <dbReference type="Proteomes" id="UP000629468"/>
    </source>
</evidence>
<reference evidence="2 3" key="1">
    <citation type="journal article" name="Sci. Rep.">
        <title>Telomere-to-telomere assembled and centromere annotated genomes of the two main subspecies of the button mushroom Agaricus bisporus reveal especially polymorphic chromosome ends.</title>
        <authorList>
            <person name="Sonnenberg A.S.M."/>
            <person name="Sedaghat-Telgerd N."/>
            <person name="Lavrijssen B."/>
            <person name="Ohm R.A."/>
            <person name="Hendrickx P.M."/>
            <person name="Scholtmeijer K."/>
            <person name="Baars J.J.P."/>
            <person name="van Peer A."/>
        </authorList>
    </citation>
    <scope>NUCLEOTIDE SEQUENCE [LARGE SCALE GENOMIC DNA]</scope>
    <source>
        <strain evidence="2 3">H119_p4</strain>
    </source>
</reference>
<feature type="region of interest" description="Disordered" evidence="1">
    <location>
        <begin position="70"/>
        <end position="89"/>
    </location>
</feature>
<feature type="compositionally biased region" description="Basic and acidic residues" evidence="1">
    <location>
        <begin position="407"/>
        <end position="418"/>
    </location>
</feature>
<feature type="region of interest" description="Disordered" evidence="1">
    <location>
        <begin position="260"/>
        <end position="281"/>
    </location>
</feature>
<feature type="compositionally biased region" description="Polar residues" evidence="1">
    <location>
        <begin position="129"/>
        <end position="140"/>
    </location>
</feature>